<dbReference type="Proteomes" id="UP000694892">
    <property type="component" value="Chromosome 1L"/>
</dbReference>
<evidence type="ECO:0000313" key="2">
    <source>
        <dbReference type="EMBL" id="OCU00690.1"/>
    </source>
</evidence>
<sequence>MLVPVVNFTLAFIPAVLHLALLCTTAVYDMINIQANFCLRFQKLEASCVEEEKLCTKGHKNTKICSVNTGESSTTTNLANIF</sequence>
<reference evidence="3" key="1">
    <citation type="journal article" date="2016" name="Nature">
        <title>Genome evolution in the allotetraploid frog Xenopus laevis.</title>
        <authorList>
            <person name="Session A.M."/>
            <person name="Uno Y."/>
            <person name="Kwon T."/>
            <person name="Chapman J.A."/>
            <person name="Toyoda A."/>
            <person name="Takahashi S."/>
            <person name="Fukui A."/>
            <person name="Hikosaka A."/>
            <person name="Suzuki A."/>
            <person name="Kondo M."/>
            <person name="van Heeringen S.J."/>
            <person name="Quigley I."/>
            <person name="Heinz S."/>
            <person name="Ogino H."/>
            <person name="Ochi H."/>
            <person name="Hellsten U."/>
            <person name="Lyons J.B."/>
            <person name="Simakov O."/>
            <person name="Putnam N."/>
            <person name="Stites J."/>
            <person name="Kuroki Y."/>
            <person name="Tanaka T."/>
            <person name="Michiue T."/>
            <person name="Watanabe M."/>
            <person name="Bogdanovic O."/>
            <person name="Lister R."/>
            <person name="Georgiou G."/>
            <person name="Paranjpe S.S."/>
            <person name="van Kruijsbergen I."/>
            <person name="Shu S."/>
            <person name="Carlson J."/>
            <person name="Kinoshita T."/>
            <person name="Ohta Y."/>
            <person name="Mawaribuchi S."/>
            <person name="Jenkins J."/>
            <person name="Grimwood J."/>
            <person name="Schmutz J."/>
            <person name="Mitros T."/>
            <person name="Mozaffari S.V."/>
            <person name="Suzuki Y."/>
            <person name="Haramoto Y."/>
            <person name="Yamamoto T.S."/>
            <person name="Takagi C."/>
            <person name="Heald R."/>
            <person name="Miller K."/>
            <person name="Haudenschild C."/>
            <person name="Kitzman J."/>
            <person name="Nakayama T."/>
            <person name="Izutsu Y."/>
            <person name="Robert J."/>
            <person name="Fortriede J."/>
            <person name="Burns K."/>
            <person name="Lotay V."/>
            <person name="Karimi K."/>
            <person name="Yasuoka Y."/>
            <person name="Dichmann D.S."/>
            <person name="Flajnik M.F."/>
            <person name="Houston D.W."/>
            <person name="Shendure J."/>
            <person name="DuPasquier L."/>
            <person name="Vize P.D."/>
            <person name="Zorn A.M."/>
            <person name="Ito M."/>
            <person name="Marcotte E.M."/>
            <person name="Wallingford J.B."/>
            <person name="Ito Y."/>
            <person name="Asashima M."/>
            <person name="Ueno N."/>
            <person name="Matsuda Y."/>
            <person name="Veenstra G.J."/>
            <person name="Fujiyama A."/>
            <person name="Harland R.M."/>
            <person name="Taira M."/>
            <person name="Rokhsar D.S."/>
        </authorList>
    </citation>
    <scope>NUCLEOTIDE SEQUENCE [LARGE SCALE GENOMIC DNA]</scope>
    <source>
        <strain evidence="3">J</strain>
    </source>
</reference>
<name>A0A974DYM4_XENLA</name>
<dbReference type="AlphaFoldDB" id="A0A974DYM4"/>
<feature type="transmembrane region" description="Helical" evidence="1">
    <location>
        <begin position="6"/>
        <end position="31"/>
    </location>
</feature>
<dbReference type="EMBL" id="CM004466">
    <property type="protein sequence ID" value="OCU00690.1"/>
    <property type="molecule type" value="Genomic_DNA"/>
</dbReference>
<keyword evidence="1" id="KW-1133">Transmembrane helix</keyword>
<evidence type="ECO:0000313" key="3">
    <source>
        <dbReference type="Proteomes" id="UP000694892"/>
    </source>
</evidence>
<keyword evidence="1" id="KW-0472">Membrane</keyword>
<keyword evidence="1" id="KW-0812">Transmembrane</keyword>
<organism evidence="2 3">
    <name type="scientific">Xenopus laevis</name>
    <name type="common">African clawed frog</name>
    <dbReference type="NCBI Taxonomy" id="8355"/>
    <lineage>
        <taxon>Eukaryota</taxon>
        <taxon>Metazoa</taxon>
        <taxon>Chordata</taxon>
        <taxon>Craniata</taxon>
        <taxon>Vertebrata</taxon>
        <taxon>Euteleostomi</taxon>
        <taxon>Amphibia</taxon>
        <taxon>Batrachia</taxon>
        <taxon>Anura</taxon>
        <taxon>Pipoidea</taxon>
        <taxon>Pipidae</taxon>
        <taxon>Xenopodinae</taxon>
        <taxon>Xenopus</taxon>
        <taxon>Xenopus</taxon>
    </lineage>
</organism>
<gene>
    <name evidence="2" type="ORF">XELAEV_18006470mg</name>
</gene>
<proteinExistence type="predicted"/>
<accession>A0A974DYM4</accession>
<evidence type="ECO:0000256" key="1">
    <source>
        <dbReference type="SAM" id="Phobius"/>
    </source>
</evidence>
<protein>
    <submittedName>
        <fullName evidence="2">Uncharacterized protein</fullName>
    </submittedName>
</protein>